<protein>
    <submittedName>
        <fullName evidence="1">CLUMA_CG002758, isoform A</fullName>
    </submittedName>
</protein>
<dbReference type="AlphaFoldDB" id="A0A1J1HN38"/>
<proteinExistence type="predicted"/>
<reference evidence="1 2" key="1">
    <citation type="submission" date="2015-04" db="EMBL/GenBank/DDBJ databases">
        <authorList>
            <person name="Syromyatnikov M.Y."/>
            <person name="Popov V.N."/>
        </authorList>
    </citation>
    <scope>NUCLEOTIDE SEQUENCE [LARGE SCALE GENOMIC DNA]</scope>
</reference>
<organism evidence="1 2">
    <name type="scientific">Clunio marinus</name>
    <dbReference type="NCBI Taxonomy" id="568069"/>
    <lineage>
        <taxon>Eukaryota</taxon>
        <taxon>Metazoa</taxon>
        <taxon>Ecdysozoa</taxon>
        <taxon>Arthropoda</taxon>
        <taxon>Hexapoda</taxon>
        <taxon>Insecta</taxon>
        <taxon>Pterygota</taxon>
        <taxon>Neoptera</taxon>
        <taxon>Endopterygota</taxon>
        <taxon>Diptera</taxon>
        <taxon>Nematocera</taxon>
        <taxon>Chironomoidea</taxon>
        <taxon>Chironomidae</taxon>
        <taxon>Clunio</taxon>
    </lineage>
</organism>
<sequence>MLQDTKKVSRDDFSEAETTSACFGLCSHGLEDSLRCSTHYEDYIPHNSFLQVLELRLISHWIMVQKK</sequence>
<keyword evidence="2" id="KW-1185">Reference proteome</keyword>
<accession>A0A1J1HN38</accession>
<dbReference type="Proteomes" id="UP000183832">
    <property type="component" value="Unassembled WGS sequence"/>
</dbReference>
<name>A0A1J1HN38_9DIPT</name>
<evidence type="ECO:0000313" key="1">
    <source>
        <dbReference type="EMBL" id="CRK88930.1"/>
    </source>
</evidence>
<gene>
    <name evidence="1" type="ORF">CLUMA_CG002758</name>
</gene>
<dbReference type="EMBL" id="CVRI01000010">
    <property type="protein sequence ID" value="CRK88930.1"/>
    <property type="molecule type" value="Genomic_DNA"/>
</dbReference>
<evidence type="ECO:0000313" key="2">
    <source>
        <dbReference type="Proteomes" id="UP000183832"/>
    </source>
</evidence>